<sequence>MDEFKPEDELKPDTSDRRPTRQQKSSSFAVPKVALSRQHLMIGIGIIVLVLLIVGIGSALQAPSQPQTPQTQNQAGGERNIDLSSSSSMTQNSQLSSQGENPTAVPGDVGHGQTSAQASSQAPMSPQTLSAPPIAGTPTDAKVQPPVAGQQRIELPGNITDALSQQQGRVSEFSQGATGNSTLPTAPATVAPAGKTPAASSAKNTHNATPAHASNAKPAVNSAPKTPVASKPATNAKAAAPATAGQNGSVQNAPASHFTLQLSSASRSDTLKAYAKQHNLAHSWVYETKRDGKSWYVLVTGVYASSAEAKQAIAALPAEVQAKKPWVKPIRQVKQDLNK</sequence>
<keyword evidence="1" id="KW-0132">Cell division</keyword>
<dbReference type="InterPro" id="IPR036680">
    <property type="entry name" value="SPOR-like_sf"/>
</dbReference>
<proteinExistence type="inferred from homology"/>
<dbReference type="GO" id="GO:0042834">
    <property type="term" value="F:peptidoglycan binding"/>
    <property type="evidence" value="ECO:0007669"/>
    <property type="project" value="InterPro"/>
</dbReference>
<feature type="compositionally biased region" description="Polar residues" evidence="2">
    <location>
        <begin position="166"/>
        <end position="181"/>
    </location>
</feature>
<feature type="compositionally biased region" description="Low complexity" evidence="2">
    <location>
        <begin position="113"/>
        <end position="128"/>
    </location>
</feature>
<organism evidence="4 5">
    <name type="scientific">Pectobacterium polonicum</name>
    <dbReference type="NCBI Taxonomy" id="2485124"/>
    <lineage>
        <taxon>Bacteria</taxon>
        <taxon>Pseudomonadati</taxon>
        <taxon>Pseudomonadota</taxon>
        <taxon>Gammaproteobacteria</taxon>
        <taxon>Enterobacterales</taxon>
        <taxon>Pectobacteriaceae</taxon>
        <taxon>Pectobacterium</taxon>
    </lineage>
</organism>
<dbReference type="InterPro" id="IPR032899">
    <property type="entry name" value="DamX"/>
</dbReference>
<evidence type="ECO:0000313" key="4">
    <source>
        <dbReference type="EMBL" id="UVO08041.1"/>
    </source>
</evidence>
<feature type="compositionally biased region" description="Basic and acidic residues" evidence="2">
    <location>
        <begin position="7"/>
        <end position="19"/>
    </location>
</feature>
<comment type="subcellular location">
    <subcellularLocation>
        <location evidence="1">Cell inner membrane</location>
        <topology evidence="1">Single-pass membrane protein</topology>
    </subcellularLocation>
    <text evidence="1">Localizes at the septal ring.</text>
</comment>
<comment type="function">
    <text evidence="1">Non-essential cell division protein.</text>
</comment>
<evidence type="ECO:0000256" key="2">
    <source>
        <dbReference type="SAM" id="MobiDB-lite"/>
    </source>
</evidence>
<keyword evidence="1" id="KW-0131">Cell cycle</keyword>
<dbReference type="InterPro" id="IPR007730">
    <property type="entry name" value="SPOR-like_dom"/>
</dbReference>
<evidence type="ECO:0000313" key="5">
    <source>
        <dbReference type="Proteomes" id="UP001059272"/>
    </source>
</evidence>
<feature type="compositionally biased region" description="Low complexity" evidence="2">
    <location>
        <begin position="61"/>
        <end position="75"/>
    </location>
</feature>
<comment type="similarity">
    <text evidence="1">Belongs to the DamX family.</text>
</comment>
<reference evidence="4" key="1">
    <citation type="submission" date="2021-12" db="EMBL/GenBank/DDBJ databases">
        <title>Genome sequence of novel Pectobacterium sp. causing blackleg.</title>
        <authorList>
            <person name="Wang J."/>
        </authorList>
    </citation>
    <scope>NUCLEOTIDE SEQUENCE</scope>
    <source>
        <strain evidence="4">BY21311</strain>
    </source>
</reference>
<dbReference type="GO" id="GO:0030428">
    <property type="term" value="C:cell septum"/>
    <property type="evidence" value="ECO:0007669"/>
    <property type="project" value="InterPro"/>
</dbReference>
<gene>
    <name evidence="1" type="primary">damX</name>
    <name evidence="4" type="ORF">LW347_19755</name>
</gene>
<keyword evidence="1" id="KW-1133">Transmembrane helix</keyword>
<feature type="compositionally biased region" description="Low complexity" evidence="2">
    <location>
        <begin position="229"/>
        <end position="249"/>
    </location>
</feature>
<dbReference type="EMBL" id="CP090065">
    <property type="protein sequence ID" value="UVO08041.1"/>
    <property type="molecule type" value="Genomic_DNA"/>
</dbReference>
<comment type="domain">
    <text evidence="1">The SPOR domain binds septal peptidoglycans and is required to target DamX to the septal ring.</text>
</comment>
<feature type="transmembrane region" description="Helical" evidence="1">
    <location>
        <begin position="40"/>
        <end position="60"/>
    </location>
</feature>
<dbReference type="Proteomes" id="UP001059272">
    <property type="component" value="Chromosome"/>
</dbReference>
<evidence type="ECO:0000256" key="1">
    <source>
        <dbReference type="HAMAP-Rule" id="MF_02021"/>
    </source>
</evidence>
<keyword evidence="1" id="KW-0472">Membrane</keyword>
<dbReference type="HAMAP" id="MF_02021">
    <property type="entry name" value="DamX"/>
    <property type="match status" value="1"/>
</dbReference>
<feature type="region of interest" description="Disordered" evidence="2">
    <location>
        <begin position="166"/>
        <end position="252"/>
    </location>
</feature>
<evidence type="ECO:0000259" key="3">
    <source>
        <dbReference type="PROSITE" id="PS51724"/>
    </source>
</evidence>
<dbReference type="Pfam" id="PF05036">
    <property type="entry name" value="SPOR"/>
    <property type="match status" value="1"/>
</dbReference>
<feature type="compositionally biased region" description="Low complexity" evidence="2">
    <location>
        <begin position="84"/>
        <end position="98"/>
    </location>
</feature>
<feature type="region of interest" description="Disordered" evidence="2">
    <location>
        <begin position="1"/>
        <end position="29"/>
    </location>
</feature>
<dbReference type="PROSITE" id="PS51724">
    <property type="entry name" value="SPOR"/>
    <property type="match status" value="1"/>
</dbReference>
<keyword evidence="1" id="KW-1003">Cell membrane</keyword>
<feature type="domain" description="SPOR" evidence="3">
    <location>
        <begin position="252"/>
        <end position="329"/>
    </location>
</feature>
<accession>A0AAE9NSZ0</accession>
<protein>
    <recommendedName>
        <fullName evidence="1">Cell division protein DamX</fullName>
    </recommendedName>
</protein>
<keyword evidence="1" id="KW-0812">Transmembrane</keyword>
<dbReference type="KEGG" id="ppoo:LW347_19755"/>
<name>A0AAE9NSZ0_9GAMM</name>
<dbReference type="Gene3D" id="3.30.70.1070">
    <property type="entry name" value="Sporulation related repeat"/>
    <property type="match status" value="1"/>
</dbReference>
<feature type="region of interest" description="Disordered" evidence="2">
    <location>
        <begin position="61"/>
        <end position="147"/>
    </location>
</feature>
<keyword evidence="1" id="KW-0997">Cell inner membrane</keyword>
<dbReference type="AlphaFoldDB" id="A0AAE9NSZ0"/>
<feature type="compositionally biased region" description="Low complexity" evidence="2">
    <location>
        <begin position="182"/>
        <end position="199"/>
    </location>
</feature>
<dbReference type="RefSeq" id="WP_137741762.1">
    <property type="nucleotide sequence ID" value="NZ_CP090065.1"/>
</dbReference>
<dbReference type="GO" id="GO:0032506">
    <property type="term" value="P:cytokinetic process"/>
    <property type="evidence" value="ECO:0007669"/>
    <property type="project" value="InterPro"/>
</dbReference>
<dbReference type="GO" id="GO:0005886">
    <property type="term" value="C:plasma membrane"/>
    <property type="evidence" value="ECO:0007669"/>
    <property type="project" value="UniProtKB-SubCell"/>
</dbReference>